<evidence type="ECO:0000313" key="3">
    <source>
        <dbReference type="Proteomes" id="UP001056109"/>
    </source>
</evidence>
<dbReference type="EMBL" id="CP099547">
    <property type="protein sequence ID" value="USR79311.1"/>
    <property type="molecule type" value="Genomic_DNA"/>
</dbReference>
<dbReference type="Proteomes" id="UP001056109">
    <property type="component" value="Chromosome"/>
</dbReference>
<keyword evidence="1" id="KW-1133">Transmembrane helix</keyword>
<protein>
    <recommendedName>
        <fullName evidence="4">TadE-like protein</fullName>
    </recommendedName>
</protein>
<sequence length="112" mass="12328">MQREKAMVSVETALSVGPLIIVVLSAMLPLVGWLYHIEAGHSAREIAREYAIHGPRSASGLIEKVRSSGGDVRIEHVGEYAQITVVKKMPDFLDWIGIDIAGTHLVVMEPRR</sequence>
<keyword evidence="1" id="KW-0812">Transmembrane</keyword>
<keyword evidence="3" id="KW-1185">Reference proteome</keyword>
<evidence type="ECO:0000256" key="1">
    <source>
        <dbReference type="SAM" id="Phobius"/>
    </source>
</evidence>
<accession>A0ABY5AH23</accession>
<evidence type="ECO:0008006" key="4">
    <source>
        <dbReference type="Google" id="ProtNLM"/>
    </source>
</evidence>
<proteinExistence type="predicted"/>
<name>A0ABY5AH23_9ACTO</name>
<evidence type="ECO:0000313" key="2">
    <source>
        <dbReference type="EMBL" id="USR79311.1"/>
    </source>
</evidence>
<feature type="transmembrane region" description="Helical" evidence="1">
    <location>
        <begin position="12"/>
        <end position="35"/>
    </location>
</feature>
<organism evidence="2 3">
    <name type="scientific">Arcanobacterium pinnipediorum</name>
    <dbReference type="NCBI Taxonomy" id="1503041"/>
    <lineage>
        <taxon>Bacteria</taxon>
        <taxon>Bacillati</taxon>
        <taxon>Actinomycetota</taxon>
        <taxon>Actinomycetes</taxon>
        <taxon>Actinomycetales</taxon>
        <taxon>Actinomycetaceae</taxon>
        <taxon>Arcanobacterium</taxon>
    </lineage>
</organism>
<gene>
    <name evidence="2" type="ORF">NG665_08040</name>
</gene>
<reference evidence="2" key="1">
    <citation type="submission" date="2022-06" db="EMBL/GenBank/DDBJ databases">
        <title>Complete Genome Sequence of Arcanobacterium pinnipediorum strain DSM 28752 isolated from a harbour seal.</title>
        <authorList>
            <person name="Borowiak M."/>
            <person name="Kreitlow A."/>
            <person name="Alssahen M."/>
            <person name="Malorny B."/>
            <person name="Laemmler C."/>
            <person name="Prenger-Berninghoff E."/>
            <person name="Siebert U."/>
            <person name="Ploetz M."/>
            <person name="Abdulmawjood A."/>
        </authorList>
    </citation>
    <scope>NUCLEOTIDE SEQUENCE</scope>
    <source>
        <strain evidence="2">DSM 28752</strain>
    </source>
</reference>
<dbReference type="RefSeq" id="WP_252673185.1">
    <property type="nucleotide sequence ID" value="NZ_CP099547.1"/>
</dbReference>
<keyword evidence="1" id="KW-0472">Membrane</keyword>